<evidence type="ECO:0000313" key="1">
    <source>
        <dbReference type="EMBL" id="TRU88029.1"/>
    </source>
</evidence>
<dbReference type="InterPro" id="IPR052747">
    <property type="entry name" value="TA_system_RelE_toxin"/>
</dbReference>
<comment type="caution">
    <text evidence="1">The sequence shown here is derived from an EMBL/GenBank/DDBJ whole genome shotgun (WGS) entry which is preliminary data.</text>
</comment>
<dbReference type="EMBL" id="SFAV01000148">
    <property type="protein sequence ID" value="TRU88029.1"/>
    <property type="molecule type" value="Genomic_DNA"/>
</dbReference>
<dbReference type="PANTHER" id="PTHR38813:SF1">
    <property type="entry name" value="TOXIN RELE1-RELATED"/>
    <property type="match status" value="1"/>
</dbReference>
<reference evidence="1 2" key="1">
    <citation type="submission" date="2019-01" db="EMBL/GenBank/DDBJ databases">
        <title>Coherence of Microcystis species and biogeography revealed through population genomics.</title>
        <authorList>
            <person name="Perez-Carrascal O.M."/>
            <person name="Terrat Y."/>
            <person name="Giani A."/>
            <person name="Fortin N."/>
            <person name="Tromas N."/>
            <person name="Shapiro B.J."/>
        </authorList>
    </citation>
    <scope>NUCLEOTIDE SEQUENCE [LARGE SCALE GENOMIC DNA]</scope>
    <source>
        <strain evidence="1">Mn_MB_F_20050700_S1D</strain>
    </source>
</reference>
<dbReference type="Proteomes" id="UP000319191">
    <property type="component" value="Unassembled WGS sequence"/>
</dbReference>
<dbReference type="SUPFAM" id="SSF143011">
    <property type="entry name" value="RelE-like"/>
    <property type="match status" value="1"/>
</dbReference>
<proteinExistence type="predicted"/>
<name>A0A552IX31_9CHRO</name>
<protein>
    <submittedName>
        <fullName evidence="1">Type II toxin-antitoxin system RelE/ParE family toxin</fullName>
    </submittedName>
</protein>
<evidence type="ECO:0000313" key="2">
    <source>
        <dbReference type="Proteomes" id="UP000319191"/>
    </source>
</evidence>
<sequence length="92" mass="10488">MAVKFHKQAIKFLQKANPEDFTRIQGQLSQLLIAVEEQGVIPFTALDIKKMKGEWEGFYRLRVGKIRVIFAVSLDSADLEIYTIGARGDVYK</sequence>
<dbReference type="AlphaFoldDB" id="A0A552IX31"/>
<dbReference type="Gene3D" id="3.30.2310.20">
    <property type="entry name" value="RelE-like"/>
    <property type="match status" value="1"/>
</dbReference>
<organism evidence="1 2">
    <name type="scientific">Microcystis novacekii Mn_MB_F_20050700_S1D</name>
    <dbReference type="NCBI Taxonomy" id="2486266"/>
    <lineage>
        <taxon>Bacteria</taxon>
        <taxon>Bacillati</taxon>
        <taxon>Cyanobacteriota</taxon>
        <taxon>Cyanophyceae</taxon>
        <taxon>Oscillatoriophycideae</taxon>
        <taxon>Chroococcales</taxon>
        <taxon>Microcystaceae</taxon>
        <taxon>Microcystis</taxon>
    </lineage>
</organism>
<accession>A0A552IX31</accession>
<dbReference type="InterPro" id="IPR035093">
    <property type="entry name" value="RelE/ParE_toxin_dom_sf"/>
</dbReference>
<gene>
    <name evidence="1" type="ORF">EWV54_11240</name>
</gene>
<dbReference type="PANTHER" id="PTHR38813">
    <property type="match status" value="1"/>
</dbReference>